<comment type="subcellular location">
    <subcellularLocation>
        <location evidence="1">Cell membrane</location>
        <topology evidence="1">Multi-pass membrane protein</topology>
    </subcellularLocation>
</comment>
<dbReference type="PANTHER" id="PTHR48020">
    <property type="entry name" value="PROTON MYO-INOSITOL COTRANSPORTER"/>
    <property type="match status" value="1"/>
</dbReference>
<protein>
    <submittedName>
        <fullName evidence="9">MFS transporter</fullName>
    </submittedName>
</protein>
<dbReference type="PRINTS" id="PR00171">
    <property type="entry name" value="SUGRTRNSPORT"/>
</dbReference>
<feature type="transmembrane region" description="Helical" evidence="7">
    <location>
        <begin position="342"/>
        <end position="363"/>
    </location>
</feature>
<sequence>MRSTSGPYRGSVPGAALSALAPNLLRLGLDRAIIGLGIGMTSTIVPIYLADMTGVKEWGRLVSINSVMIVVWQLLAVSVNAVLNQLGAGWRAMLWVVMVPAVLLVLVALVIHDSPAYLVRHGLDTEAVSLLAATRDESEARDTYDSPVRDSQHHQESDDKTTKTTFSAPWLRRALVVGIGLAMINQLTGLNIVNYYAPTIFISTLGFDPSLSILTTVPVILVSALAAVIGGLGLIDRFNRRTILAVGLGGTIVFLIGIGASYLFIGSSNESKTAAWVMITLMMVYIVFVQGLVAPVTWLLLAEIFPAGAKSRGMGYSNVAMNLSNFALSLFFPIMLSRLGGAGTYLLFAAINVGSLVFTLALVPETRGKNQM</sequence>
<evidence type="ECO:0000313" key="9">
    <source>
        <dbReference type="EMBL" id="MEK0306934.1"/>
    </source>
</evidence>
<evidence type="ECO:0000259" key="8">
    <source>
        <dbReference type="PROSITE" id="PS50850"/>
    </source>
</evidence>
<dbReference type="Pfam" id="PF00083">
    <property type="entry name" value="Sugar_tr"/>
    <property type="match status" value="1"/>
</dbReference>
<evidence type="ECO:0000256" key="7">
    <source>
        <dbReference type="SAM" id="Phobius"/>
    </source>
</evidence>
<reference evidence="9 10" key="1">
    <citation type="submission" date="2024-02" db="EMBL/GenBank/DDBJ databases">
        <title>Bifidobacterium honeyensis sp. nov., isolated from the comb honey.</title>
        <authorList>
            <person name="Liu W."/>
            <person name="Li Y."/>
        </authorList>
    </citation>
    <scope>NUCLEOTIDE SEQUENCE [LARGE SCALE GENOMIC DNA]</scope>
    <source>
        <strain evidence="9 10">IMAU50988</strain>
    </source>
</reference>
<dbReference type="PANTHER" id="PTHR48020:SF12">
    <property type="entry name" value="PROTON MYO-INOSITOL COTRANSPORTER"/>
    <property type="match status" value="1"/>
</dbReference>
<feature type="transmembrane region" description="Helical" evidence="7">
    <location>
        <begin position="242"/>
        <end position="265"/>
    </location>
</feature>
<feature type="transmembrane region" description="Helical" evidence="7">
    <location>
        <begin position="313"/>
        <end position="336"/>
    </location>
</feature>
<feature type="transmembrane region" description="Helical" evidence="7">
    <location>
        <begin position="62"/>
        <end position="83"/>
    </location>
</feature>
<dbReference type="InterPro" id="IPR003663">
    <property type="entry name" value="Sugar/inositol_transpt"/>
</dbReference>
<dbReference type="Gene3D" id="1.20.1250.20">
    <property type="entry name" value="MFS general substrate transporter like domains"/>
    <property type="match status" value="1"/>
</dbReference>
<evidence type="ECO:0000313" key="10">
    <source>
        <dbReference type="Proteomes" id="UP001373159"/>
    </source>
</evidence>
<dbReference type="SUPFAM" id="SSF103473">
    <property type="entry name" value="MFS general substrate transporter"/>
    <property type="match status" value="1"/>
</dbReference>
<dbReference type="InterPro" id="IPR050814">
    <property type="entry name" value="Myo-inositol_Transporter"/>
</dbReference>
<dbReference type="RefSeq" id="WP_340469502.1">
    <property type="nucleotide sequence ID" value="NZ_JBANBB010000001.1"/>
</dbReference>
<evidence type="ECO:0000256" key="2">
    <source>
        <dbReference type="ARBA" id="ARBA00022448"/>
    </source>
</evidence>
<keyword evidence="5 7" id="KW-0472">Membrane</keyword>
<evidence type="ECO:0000256" key="5">
    <source>
        <dbReference type="ARBA" id="ARBA00023136"/>
    </source>
</evidence>
<keyword evidence="10" id="KW-1185">Reference proteome</keyword>
<feature type="transmembrane region" description="Helical" evidence="7">
    <location>
        <begin position="32"/>
        <end position="50"/>
    </location>
</feature>
<feature type="transmembrane region" description="Helical" evidence="7">
    <location>
        <begin position="213"/>
        <end position="235"/>
    </location>
</feature>
<dbReference type="InterPro" id="IPR036259">
    <property type="entry name" value="MFS_trans_sf"/>
</dbReference>
<dbReference type="InterPro" id="IPR005828">
    <property type="entry name" value="MFS_sugar_transport-like"/>
</dbReference>
<accession>A0ABU8ZPS9</accession>
<feature type="transmembrane region" description="Helical" evidence="7">
    <location>
        <begin position="277"/>
        <end position="301"/>
    </location>
</feature>
<organism evidence="9 10">
    <name type="scientific">Bifidobacterium favimelis</name>
    <dbReference type="NCBI Taxonomy" id="3122979"/>
    <lineage>
        <taxon>Bacteria</taxon>
        <taxon>Bacillati</taxon>
        <taxon>Actinomycetota</taxon>
        <taxon>Actinomycetes</taxon>
        <taxon>Bifidobacteriales</taxon>
        <taxon>Bifidobacteriaceae</taxon>
        <taxon>Bifidobacterium</taxon>
    </lineage>
</organism>
<evidence type="ECO:0000256" key="4">
    <source>
        <dbReference type="ARBA" id="ARBA00022989"/>
    </source>
</evidence>
<evidence type="ECO:0000256" key="3">
    <source>
        <dbReference type="ARBA" id="ARBA00022692"/>
    </source>
</evidence>
<comment type="caution">
    <text evidence="9">The sequence shown here is derived from an EMBL/GenBank/DDBJ whole genome shotgun (WGS) entry which is preliminary data.</text>
</comment>
<dbReference type="EMBL" id="JBANBB010000001">
    <property type="protein sequence ID" value="MEK0306934.1"/>
    <property type="molecule type" value="Genomic_DNA"/>
</dbReference>
<evidence type="ECO:0000256" key="1">
    <source>
        <dbReference type="ARBA" id="ARBA00004651"/>
    </source>
</evidence>
<evidence type="ECO:0000256" key="6">
    <source>
        <dbReference type="SAM" id="MobiDB-lite"/>
    </source>
</evidence>
<dbReference type="InterPro" id="IPR020846">
    <property type="entry name" value="MFS_dom"/>
</dbReference>
<feature type="region of interest" description="Disordered" evidence="6">
    <location>
        <begin position="141"/>
        <end position="161"/>
    </location>
</feature>
<proteinExistence type="predicted"/>
<keyword evidence="3 7" id="KW-0812">Transmembrane</keyword>
<keyword evidence="2" id="KW-0813">Transport</keyword>
<feature type="transmembrane region" description="Helical" evidence="7">
    <location>
        <begin position="170"/>
        <end position="193"/>
    </location>
</feature>
<keyword evidence="4 7" id="KW-1133">Transmembrane helix</keyword>
<dbReference type="Proteomes" id="UP001373159">
    <property type="component" value="Unassembled WGS sequence"/>
</dbReference>
<name>A0ABU8ZPS9_9BIFI</name>
<dbReference type="PROSITE" id="PS50850">
    <property type="entry name" value="MFS"/>
    <property type="match status" value="1"/>
</dbReference>
<feature type="domain" description="Major facilitator superfamily (MFS) profile" evidence="8">
    <location>
        <begin position="1"/>
        <end position="367"/>
    </location>
</feature>
<feature type="transmembrane region" description="Helical" evidence="7">
    <location>
        <begin position="89"/>
        <end position="111"/>
    </location>
</feature>
<gene>
    <name evidence="9" type="ORF">V8P97_05595</name>
</gene>